<keyword evidence="2" id="KW-1185">Reference proteome</keyword>
<reference evidence="1 2" key="1">
    <citation type="submission" date="2018-10" db="EMBL/GenBank/DDBJ databases">
        <title>Co-occurring genomic capacity for anaerobic methane metabolism and dissimilatory sulfite reduction discovered in the Korarchaeota.</title>
        <authorList>
            <person name="Mckay L.J."/>
            <person name="Dlakic M."/>
            <person name="Fields M.W."/>
            <person name="Delmont T.O."/>
            <person name="Eren A.M."/>
            <person name="Jay Z.J."/>
            <person name="Klingelsmith K.B."/>
            <person name="Rusch D.B."/>
            <person name="Inskeep W.P."/>
        </authorList>
    </citation>
    <scope>NUCLEOTIDE SEQUENCE [LARGE SCALE GENOMIC DNA]</scope>
    <source>
        <strain evidence="1 2">MDKW</strain>
    </source>
</reference>
<accession>A0A3R9PUG4</accession>
<evidence type="ECO:0000313" key="1">
    <source>
        <dbReference type="EMBL" id="RSN73378.1"/>
    </source>
</evidence>
<dbReference type="AlphaFoldDB" id="A0A3R9PUG4"/>
<dbReference type="EMBL" id="RCOS01000121">
    <property type="protein sequence ID" value="RSN73378.1"/>
    <property type="molecule type" value="Genomic_DNA"/>
</dbReference>
<sequence length="88" mass="10185">MASVTKVEILPKAFEYDGCTIYLLEVIKTGTPEYIAVVAFEYEGMKTRPFSIPFKTREELRAKILAEVAKLKMYIYTMGKEKVREVLR</sequence>
<dbReference type="Proteomes" id="UP000277582">
    <property type="component" value="Unassembled WGS sequence"/>
</dbReference>
<comment type="caution">
    <text evidence="1">The sequence shown here is derived from an EMBL/GenBank/DDBJ whole genome shotgun (WGS) entry which is preliminary data.</text>
</comment>
<protein>
    <submittedName>
        <fullName evidence="1">Uncharacterized protein</fullName>
    </submittedName>
</protein>
<organism evidence="1 2">
    <name type="scientific">Candidatus Methanodesulfokora washburnensis</name>
    <dbReference type="NCBI Taxonomy" id="2478471"/>
    <lineage>
        <taxon>Archaea</taxon>
        <taxon>Thermoproteota</taxon>
        <taxon>Candidatus Korarchaeia</taxon>
        <taxon>Candidatus Korarchaeia incertae sedis</taxon>
        <taxon>Candidatus Methanodesulfokora</taxon>
    </lineage>
</organism>
<proteinExistence type="predicted"/>
<gene>
    <name evidence="1" type="ORF">D6D85_10700</name>
</gene>
<name>A0A3R9PUG4_9CREN</name>
<dbReference type="RefSeq" id="WP_125671959.1">
    <property type="nucleotide sequence ID" value="NZ_RCOS01000121.1"/>
</dbReference>
<evidence type="ECO:0000313" key="2">
    <source>
        <dbReference type="Proteomes" id="UP000277582"/>
    </source>
</evidence>